<dbReference type="RefSeq" id="WP_083945757.1">
    <property type="nucleotide sequence ID" value="NZ_CP146992.1"/>
</dbReference>
<keyword evidence="2" id="KW-0547">Nucleotide-binding</keyword>
<keyword evidence="3" id="KW-0067">ATP-binding</keyword>
<sequence length="841" mass="96489">MTGYISQIYLLAVFVMFFAFMALMVYGKLDIREYVKKPTRLAHFLPWMAMIDKKSATILNKDGSFQKSFVFRGPDLDSATEYELINTAEEVNNVLKRLSGGWAFFVEARRMPSENYLESSFPDPVSFLIDAERKDFFQAGNHYESRYYFTLVYLPPSDRINRIEEWFTKRDERKEMIAYEKHRKTFDVEVERIVKLFKDVMPEARPLDHEETLTYLHSCVSLKNHPVQMPKIPMYLDGILGDSWLLSGYKPVLNGQHLRTLTILGFPGESVPGILDKLNRLNIEYRWVTRFIPLDKVDAVKEISTYRRKWFSKRISAMQYAISSLSGEESALVDNDAINKAEDADGAMQDVAEDTVSYGYCTITVTVWDYDKDELENKVLEVEQVINGLGFCTILETTNAVDAWFSSLPGFCRANVRRPLLSSLNLAHCFPLSAMWSGPERNEYFKAPVLMHCESNGFTHFRFDPFIGDVGHSMTIGPTGMGKSVLLSLMAVQSLRYPDAQVYIFDKYGSSRAITAGVGGDFYDLGDESPDALAFQPLVDIHKKNSRTWAYEWTLDILRSEGIKDDPHIKEVLNKGLEYLAEHPVSERRLSGLARFAQPHAPEISKALAPYIDNGPFARMFNSDKDMLKYSRWQTFEMGQLMKLQTPTAPALRYLFYKIEERLTGPPTFIYLDEVWTFLAYQLFANTIEDWLRTFRKKNGSIHFFTQAVTDVKTCSIAPAITSNCLSKIFLPNPNALDPAEFACYESLGLNKREILNIAKAKGKRDYFYKSDKNSRMFQLALRPFAAAYCGASSTEDQRVIREILAQHGKKAFNDIWLRHKGFPDAANWIKNNERKVYSYA</sequence>
<dbReference type="SUPFAM" id="SSF52540">
    <property type="entry name" value="P-loop containing nucleoside triphosphate hydrolases"/>
    <property type="match status" value="1"/>
</dbReference>
<dbReference type="OrthoDB" id="9816422at2"/>
<dbReference type="PANTHER" id="PTHR30121:SF12">
    <property type="entry name" value="TYPE IV SECRETION SYSTEM PROTEIN CAGE"/>
    <property type="match status" value="1"/>
</dbReference>
<evidence type="ECO:0000256" key="4">
    <source>
        <dbReference type="SAM" id="Phobius"/>
    </source>
</evidence>
<evidence type="ECO:0000259" key="5">
    <source>
        <dbReference type="Pfam" id="PF03135"/>
    </source>
</evidence>
<dbReference type="Pfam" id="PF03135">
    <property type="entry name" value="CagE_TrbE_VirB"/>
    <property type="match status" value="1"/>
</dbReference>
<dbReference type="EMBL" id="CP146992">
    <property type="protein sequence ID" value="WXA41915.1"/>
    <property type="molecule type" value="Genomic_DNA"/>
</dbReference>
<name>A0A1U7M9V7_9FIRM</name>
<reference evidence="7" key="2">
    <citation type="submission" date="2024-03" db="EMBL/GenBank/DDBJ databases">
        <title>Complete genome sequence of Sporomusa sphaeroides DSM 2875T isolated from mud of the Leine river and Sporomusa ovata DSM 2662T isolated from sugar beet leaf silage.</title>
        <authorList>
            <person name="Boeer T."/>
            <person name="Lueschen A."/>
            <person name="Daniel R."/>
            <person name="Poehlein A."/>
        </authorList>
    </citation>
    <scope>NUCLEOTIDE SEQUENCE</scope>
    <source>
        <strain evidence="7">DSM 2875</strain>
        <plasmid evidence="7">pSSP59</plasmid>
    </source>
</reference>
<dbReference type="GO" id="GO:0005524">
    <property type="term" value="F:ATP binding"/>
    <property type="evidence" value="ECO:0007669"/>
    <property type="project" value="UniProtKB-KW"/>
</dbReference>
<organism evidence="7 8">
    <name type="scientific">Sporomusa sphaeroides DSM 2875</name>
    <dbReference type="NCBI Taxonomy" id="1337886"/>
    <lineage>
        <taxon>Bacteria</taxon>
        <taxon>Bacillati</taxon>
        <taxon>Bacillota</taxon>
        <taxon>Negativicutes</taxon>
        <taxon>Selenomonadales</taxon>
        <taxon>Sporomusaceae</taxon>
        <taxon>Sporomusa</taxon>
    </lineage>
</organism>
<feature type="domain" description="CagE TrbE VirB component of type IV transporter system central" evidence="5">
    <location>
        <begin position="207"/>
        <end position="417"/>
    </location>
</feature>
<dbReference type="KEGG" id="ssph:SPSPH_047270"/>
<dbReference type="Proteomes" id="UP000186950">
    <property type="component" value="Plasmid pSSP59"/>
</dbReference>
<dbReference type="AlphaFoldDB" id="A0A1U7M9V7"/>
<keyword evidence="7" id="KW-0614">Plasmid</keyword>
<keyword evidence="9" id="KW-1185">Reference proteome</keyword>
<gene>
    <name evidence="7" type="primary">virB4</name>
    <name evidence="7" type="ORF">SPSPH_047270</name>
    <name evidence="6" type="ORF">SSPH_04224</name>
</gene>
<keyword evidence="4" id="KW-0812">Transmembrane</keyword>
<evidence type="ECO:0000313" key="7">
    <source>
        <dbReference type="EMBL" id="WXA41915.1"/>
    </source>
</evidence>
<dbReference type="Proteomes" id="UP000245702">
    <property type="component" value="Unassembled WGS sequence"/>
</dbReference>
<evidence type="ECO:0000313" key="9">
    <source>
        <dbReference type="Proteomes" id="UP000245702"/>
    </source>
</evidence>
<accession>A0A1U7M9V7</accession>
<evidence type="ECO:0000313" key="6">
    <source>
        <dbReference type="EMBL" id="CVK21532.1"/>
    </source>
</evidence>
<comment type="similarity">
    <text evidence="1">Belongs to the TrbE/VirB4 family.</text>
</comment>
<feature type="transmembrane region" description="Helical" evidence="4">
    <location>
        <begin position="6"/>
        <end position="27"/>
    </location>
</feature>
<dbReference type="PANTHER" id="PTHR30121">
    <property type="entry name" value="UNCHARACTERIZED PROTEIN YJGR-RELATED"/>
    <property type="match status" value="1"/>
</dbReference>
<dbReference type="CDD" id="cd01127">
    <property type="entry name" value="TrwB_TraG_TraD_VirD4"/>
    <property type="match status" value="1"/>
</dbReference>
<keyword evidence="4" id="KW-0472">Membrane</keyword>
<protein>
    <submittedName>
        <fullName evidence="7">Type IV secretion system protein virB4</fullName>
    </submittedName>
</protein>
<evidence type="ECO:0000256" key="2">
    <source>
        <dbReference type="ARBA" id="ARBA00022741"/>
    </source>
</evidence>
<keyword evidence="4" id="KW-1133">Transmembrane helix</keyword>
<evidence type="ECO:0000313" key="8">
    <source>
        <dbReference type="Proteomes" id="UP000186950"/>
    </source>
</evidence>
<proteinExistence type="inferred from homology"/>
<evidence type="ECO:0000256" key="1">
    <source>
        <dbReference type="ARBA" id="ARBA00006512"/>
    </source>
</evidence>
<dbReference type="Gene3D" id="3.40.50.300">
    <property type="entry name" value="P-loop containing nucleotide triphosphate hydrolases"/>
    <property type="match status" value="2"/>
</dbReference>
<dbReference type="EMBL" id="FCOW01000038">
    <property type="protein sequence ID" value="CVK21532.1"/>
    <property type="molecule type" value="Genomic_DNA"/>
</dbReference>
<reference evidence="6 9" key="1">
    <citation type="submission" date="2016-01" db="EMBL/GenBank/DDBJ databases">
        <authorList>
            <person name="Brown R."/>
        </authorList>
    </citation>
    <scope>NUCLEOTIDE SEQUENCE [LARGE SCALE GENOMIC DNA]</scope>
    <source>
        <strain evidence="6">Sporomusa sphaeroides DSM 2875</strain>
    </source>
</reference>
<geneLocation type="plasmid" evidence="7 8">
    <name>pSSP59</name>
</geneLocation>
<dbReference type="InterPro" id="IPR027417">
    <property type="entry name" value="P-loop_NTPase"/>
</dbReference>
<dbReference type="InterPro" id="IPR018145">
    <property type="entry name" value="CagE_TrbE_VirB_cntrl_dom"/>
</dbReference>
<evidence type="ECO:0000256" key="3">
    <source>
        <dbReference type="ARBA" id="ARBA00022840"/>
    </source>
</evidence>
<dbReference type="InterPro" id="IPR051162">
    <property type="entry name" value="T4SS_component"/>
</dbReference>